<gene>
    <name evidence="1" type="ORF">LCGC14_2949010</name>
</gene>
<organism evidence="1">
    <name type="scientific">marine sediment metagenome</name>
    <dbReference type="NCBI Taxonomy" id="412755"/>
    <lineage>
        <taxon>unclassified sequences</taxon>
        <taxon>metagenomes</taxon>
        <taxon>ecological metagenomes</taxon>
    </lineage>
</organism>
<evidence type="ECO:0000313" key="1">
    <source>
        <dbReference type="EMBL" id="KKK67945.1"/>
    </source>
</evidence>
<reference evidence="1" key="1">
    <citation type="journal article" date="2015" name="Nature">
        <title>Complex archaea that bridge the gap between prokaryotes and eukaryotes.</title>
        <authorList>
            <person name="Spang A."/>
            <person name="Saw J.H."/>
            <person name="Jorgensen S.L."/>
            <person name="Zaremba-Niedzwiedzka K."/>
            <person name="Martijn J."/>
            <person name="Lind A.E."/>
            <person name="van Eijk R."/>
            <person name="Schleper C."/>
            <person name="Guy L."/>
            <person name="Ettema T.J."/>
        </authorList>
    </citation>
    <scope>NUCLEOTIDE SEQUENCE</scope>
</reference>
<dbReference type="AlphaFoldDB" id="A0A0F8Y318"/>
<dbReference type="EMBL" id="LAZR01059366">
    <property type="protein sequence ID" value="KKK67945.1"/>
    <property type="molecule type" value="Genomic_DNA"/>
</dbReference>
<sequence length="80" mass="8936">GGLPQDWLTMPIILVQALSDQIEPISAEERLEYLIDTAVASGAVKRDTAQRHQRMLIRHSRPEKRTATPDELAAMGIQVM</sequence>
<name>A0A0F8Y318_9ZZZZ</name>
<proteinExistence type="predicted"/>
<protein>
    <submittedName>
        <fullName evidence="1">Uncharacterized protein</fullName>
    </submittedName>
</protein>
<accession>A0A0F8Y318</accession>
<feature type="non-terminal residue" evidence="1">
    <location>
        <position position="1"/>
    </location>
</feature>
<comment type="caution">
    <text evidence="1">The sequence shown here is derived from an EMBL/GenBank/DDBJ whole genome shotgun (WGS) entry which is preliminary data.</text>
</comment>